<protein>
    <submittedName>
        <fullName evidence="2">Uncharacterized protein</fullName>
    </submittedName>
</protein>
<feature type="region of interest" description="Disordered" evidence="1">
    <location>
        <begin position="282"/>
        <end position="301"/>
    </location>
</feature>
<dbReference type="Proteomes" id="UP001159363">
    <property type="component" value="Chromosome 2"/>
</dbReference>
<gene>
    <name evidence="2" type="ORF">PR048_004329</name>
</gene>
<dbReference type="EMBL" id="JARBHB010000002">
    <property type="protein sequence ID" value="KAJ8891776.1"/>
    <property type="molecule type" value="Genomic_DNA"/>
</dbReference>
<proteinExistence type="predicted"/>
<sequence>MPRIASDVANILYPYRNTYVNIAKMYTLQYPSDTQPKHIDGDDANPPQCDLRHTKAPHAGQIATRSTSASHSFSLALVGFLGSHRVNSNRIQAPTTRADPCHLVPNSHIAEAATECYRRRERKNPEKTPSGNNHAGNRVRTIAAKRRCTIRTDTAVPAMKIKFILDSGYGNCRAFSFVSACQMRSNQSACPKVELLYFYTVVKQVVTIKVTGGELQRKGERCTKVINISQKTHLTDCSNLRNPSDRLSATGDFSCRRMVAYLRTAFRSIDVAINGEIKRHARATHPSRPQRHVNSNPQNTFSPFTNVPSLAEHEAAMTQRVERSPPTNSIPGGVTAGIFARGNRAGRYRWSAGFLGDLPFPLVLTFWRSYTLALLHPHRLSVATGVFHSKTGLEIFSRITPVPSSRPPKLSTDTGLAPGTGVSRHRGHNLGLAVTELSADVQPMWVTGWLACLRGCRLAVLLSTDGRRGLCSSNNASISPFTGTSHTFFIKPLKNNTMHDRGLEGRRGRLKWIRSDAEMKGLEKRKIPEKTRRPTASSGTIHTCKNSETRPGIESVDTFLRPAVSLRHPPPFNSTHRNLLHVRDTTTRAPCDDVALPETRIHAEFHVTVMQDVQRWLDNRVSDFEPLDEEIIVTATSTQPDTQDIEEIKILQTPSKANWVLTTLYIQQLNAQEQWSQLAVIEKHIAIQFCLMPIAKLPSQQRRQMDIKSSLEQGNSDSLQSHCRTDANTTTDIPIDIDIAITGAKAMDQTPAVSTPSSKTPIIHAFRPTDLCHFIYYSSHTNNARTLGRLTAAVGLNDIRVTEATASLQHVRHLVRFSVHCMRKGISSYIKCGVRNRQLEVLTDVLDGIDTPVPIEEICEPYIDATRSPQIIIKITNNIVDRLQATVEKYDCESYEKFISKMSYDEKLQYLKTCGTSLPSTPKTMPQYKKHIINDQVPLQDVGIILFNQTTTNQRRKPMSSSWSLVHMVKPPDVRDTSPSSAAASHSIATTCTRGHWAMQWMLKCQVISVLHSEFTPTHPLITHAFVCDCSDLKDEYSLYANHLIFLACTHSYADVSEGLCDYSRTVSTVCTTTTLSFLNAHILTLTFLKVSVTTVELLYDNHLIFLACTHSYADVSEGLCDYSRTVSTVCTTTTLSFLHAHILTRTFLKVSVTTVELLYDNHLIFLACTHSYADVSEGLCDYSRTVSTVCTTTTLSFLHAHILTLTFLKVSVTTVELLYDNHLIFLDGTHSYADVSEGL</sequence>
<organism evidence="2 3">
    <name type="scientific">Dryococelus australis</name>
    <dbReference type="NCBI Taxonomy" id="614101"/>
    <lineage>
        <taxon>Eukaryota</taxon>
        <taxon>Metazoa</taxon>
        <taxon>Ecdysozoa</taxon>
        <taxon>Arthropoda</taxon>
        <taxon>Hexapoda</taxon>
        <taxon>Insecta</taxon>
        <taxon>Pterygota</taxon>
        <taxon>Neoptera</taxon>
        <taxon>Polyneoptera</taxon>
        <taxon>Phasmatodea</taxon>
        <taxon>Verophasmatodea</taxon>
        <taxon>Anareolatae</taxon>
        <taxon>Phasmatidae</taxon>
        <taxon>Eurycanthinae</taxon>
        <taxon>Dryococelus</taxon>
    </lineage>
</organism>
<feature type="compositionally biased region" description="Polar residues" evidence="1">
    <location>
        <begin position="710"/>
        <end position="722"/>
    </location>
</feature>
<comment type="caution">
    <text evidence="2">The sequence shown here is derived from an EMBL/GenBank/DDBJ whole genome shotgun (WGS) entry which is preliminary data.</text>
</comment>
<evidence type="ECO:0000313" key="2">
    <source>
        <dbReference type="EMBL" id="KAJ8891776.1"/>
    </source>
</evidence>
<feature type="region of interest" description="Disordered" evidence="1">
    <location>
        <begin position="528"/>
        <end position="550"/>
    </location>
</feature>
<reference evidence="2 3" key="1">
    <citation type="submission" date="2023-02" db="EMBL/GenBank/DDBJ databases">
        <title>LHISI_Scaffold_Assembly.</title>
        <authorList>
            <person name="Stuart O.P."/>
            <person name="Cleave R."/>
            <person name="Magrath M.J.L."/>
            <person name="Mikheyev A.S."/>
        </authorList>
    </citation>
    <scope>NUCLEOTIDE SEQUENCE [LARGE SCALE GENOMIC DNA]</scope>
    <source>
        <strain evidence="2">Daus_M_001</strain>
        <tissue evidence="2">Leg muscle</tissue>
    </source>
</reference>
<keyword evidence="3" id="KW-1185">Reference proteome</keyword>
<evidence type="ECO:0000313" key="3">
    <source>
        <dbReference type="Proteomes" id="UP001159363"/>
    </source>
</evidence>
<name>A0ABQ9I551_9NEOP</name>
<accession>A0ABQ9I551</accession>
<feature type="compositionally biased region" description="Basic residues" evidence="1">
    <location>
        <begin position="282"/>
        <end position="291"/>
    </location>
</feature>
<feature type="region of interest" description="Disordered" evidence="1">
    <location>
        <begin position="703"/>
        <end position="722"/>
    </location>
</feature>
<evidence type="ECO:0000256" key="1">
    <source>
        <dbReference type="SAM" id="MobiDB-lite"/>
    </source>
</evidence>
<feature type="compositionally biased region" description="Polar residues" evidence="1">
    <location>
        <begin position="292"/>
        <end position="301"/>
    </location>
</feature>
<feature type="compositionally biased region" description="Polar residues" evidence="1">
    <location>
        <begin position="534"/>
        <end position="546"/>
    </location>
</feature>